<sequence length="618" mass="69458">MRIELPEGDDAALVALVDAATQLGGADSDLLNRVVPQHEPARISWAERLAAMREALQNAGDGDVILVDEPHFHPASSPESELFERRAVEFTETILAAHVGPIVLTATSIPPGVAEDAGILLPLVRDPERARASETVFRLSGRLTRDPSPVVEKVLAALAAAGIDVARIPPKDHRLDRLVTHDLAKVFLARPAMRRVIARLAVLRVPFSEDLLERAGMSALEARDKRIIAELVDTLDDEARALPAALASIIRAQIEKGDPAWELDDAANDAYRFAAQHHRAQYEAAHEKGQVARAIREELEEIHHLTQAGDATALLSRSLQFVEQYDALGKKLSQKAFRIHDQEENLRRDAVRAYERAIAHDERDAYAHHYIAYNLDILGVEPERVEREYIRARDLAPQHAWYHGRYVGFLVTRAWMKEARAAWDQALVDLAVAAGSPQSTLYSELHAQIARLLLARSELAFAAEVLEDVPDTLHEQPWWRALDQLRVCLEEDRDERLVFPPMLRLSERREGPHLADERKVRNWTPGRVFAQDDEIVTLLVATDPDTLSTLDLSTDELEEVWDVSPSQLRVGAFVEFIEYADDTKTLAIWDRQSSSFQAVPDLPKLFPNPRRYIRRAFA</sequence>
<protein>
    <submittedName>
        <fullName evidence="1">Uncharacterized protein</fullName>
    </submittedName>
</protein>
<evidence type="ECO:0000313" key="1">
    <source>
        <dbReference type="EMBL" id="MDI1437121.1"/>
    </source>
</evidence>
<proteinExistence type="predicted"/>
<reference evidence="1 2" key="1">
    <citation type="submission" date="2023-04" db="EMBL/GenBank/DDBJ databases">
        <title>The genome sequence of Polyangium sorediatum DSM14670.</title>
        <authorList>
            <person name="Zhang X."/>
        </authorList>
    </citation>
    <scope>NUCLEOTIDE SEQUENCE [LARGE SCALE GENOMIC DNA]</scope>
    <source>
        <strain evidence="1 2">DSM 14670</strain>
    </source>
</reference>
<organism evidence="1 2">
    <name type="scientific">Polyangium sorediatum</name>
    <dbReference type="NCBI Taxonomy" id="889274"/>
    <lineage>
        <taxon>Bacteria</taxon>
        <taxon>Pseudomonadati</taxon>
        <taxon>Myxococcota</taxon>
        <taxon>Polyangia</taxon>
        <taxon>Polyangiales</taxon>
        <taxon>Polyangiaceae</taxon>
        <taxon>Polyangium</taxon>
    </lineage>
</organism>
<dbReference type="EMBL" id="JARZHI010000107">
    <property type="protein sequence ID" value="MDI1437121.1"/>
    <property type="molecule type" value="Genomic_DNA"/>
</dbReference>
<name>A0ABT6P913_9BACT</name>
<accession>A0ABT6P913</accession>
<evidence type="ECO:0000313" key="2">
    <source>
        <dbReference type="Proteomes" id="UP001160301"/>
    </source>
</evidence>
<keyword evidence="2" id="KW-1185">Reference proteome</keyword>
<dbReference type="Proteomes" id="UP001160301">
    <property type="component" value="Unassembled WGS sequence"/>
</dbReference>
<dbReference type="RefSeq" id="WP_136973069.1">
    <property type="nucleotide sequence ID" value="NZ_JARZHI010000107.1"/>
</dbReference>
<comment type="caution">
    <text evidence="1">The sequence shown here is derived from an EMBL/GenBank/DDBJ whole genome shotgun (WGS) entry which is preliminary data.</text>
</comment>
<dbReference type="Gene3D" id="1.25.40.10">
    <property type="entry name" value="Tetratricopeptide repeat domain"/>
    <property type="match status" value="1"/>
</dbReference>
<gene>
    <name evidence="1" type="ORF">QHF89_46880</name>
</gene>
<dbReference type="InterPro" id="IPR011990">
    <property type="entry name" value="TPR-like_helical_dom_sf"/>
</dbReference>